<reference evidence="8 9" key="1">
    <citation type="submission" date="2015-09" db="EMBL/GenBank/DDBJ databases">
        <title>Draft genome of a European isolate of the apple canker pathogen Neonectria ditissima.</title>
        <authorList>
            <person name="Gomez-Cortecero A."/>
            <person name="Harrison R.J."/>
            <person name="Armitage A.D."/>
        </authorList>
    </citation>
    <scope>NUCLEOTIDE SEQUENCE [LARGE SCALE GENOMIC DNA]</scope>
    <source>
        <strain evidence="8 9">R09/05</strain>
    </source>
</reference>
<keyword evidence="3 7" id="KW-0812">Transmembrane</keyword>
<dbReference type="Gene3D" id="1.25.40.20">
    <property type="entry name" value="Ankyrin repeat-containing domain"/>
    <property type="match status" value="1"/>
</dbReference>
<evidence type="ECO:0000256" key="1">
    <source>
        <dbReference type="ARBA" id="ARBA00004141"/>
    </source>
</evidence>
<keyword evidence="6" id="KW-0040">ANK repeat</keyword>
<dbReference type="Pfam" id="PF13637">
    <property type="entry name" value="Ank_4"/>
    <property type="match status" value="1"/>
</dbReference>
<protein>
    <submittedName>
        <fullName evidence="8">Uncharacterized protein</fullName>
    </submittedName>
</protein>
<dbReference type="Proteomes" id="UP000050424">
    <property type="component" value="Unassembled WGS sequence"/>
</dbReference>
<keyword evidence="9" id="KW-1185">Reference proteome</keyword>
<dbReference type="InterPro" id="IPR038213">
    <property type="entry name" value="IFI6/IFI27-like_sf"/>
</dbReference>
<evidence type="ECO:0000313" key="8">
    <source>
        <dbReference type="EMBL" id="KPM44933.1"/>
    </source>
</evidence>
<accession>A0A0P7BE27</accession>
<feature type="repeat" description="ANK" evidence="6">
    <location>
        <begin position="142"/>
        <end position="174"/>
    </location>
</feature>
<evidence type="ECO:0000256" key="3">
    <source>
        <dbReference type="ARBA" id="ARBA00022692"/>
    </source>
</evidence>
<name>A0A0P7BE27_9HYPO</name>
<comment type="subcellular location">
    <subcellularLocation>
        <location evidence="1">Membrane</location>
        <topology evidence="1">Multi-pass membrane protein</topology>
    </subcellularLocation>
</comment>
<dbReference type="OrthoDB" id="440424at2759"/>
<dbReference type="Pfam" id="PF06140">
    <property type="entry name" value="Ifi-6-16"/>
    <property type="match status" value="1"/>
</dbReference>
<evidence type="ECO:0000313" key="9">
    <source>
        <dbReference type="Proteomes" id="UP000050424"/>
    </source>
</evidence>
<comment type="caution">
    <text evidence="8">The sequence shown here is derived from an EMBL/GenBank/DDBJ whole genome shotgun (WGS) entry which is preliminary data.</text>
</comment>
<dbReference type="SUPFAM" id="SSF48403">
    <property type="entry name" value="Ankyrin repeat"/>
    <property type="match status" value="1"/>
</dbReference>
<dbReference type="InterPro" id="IPR009311">
    <property type="entry name" value="IFI6/IFI27-like"/>
</dbReference>
<feature type="transmembrane region" description="Helical" evidence="7">
    <location>
        <begin position="348"/>
        <end position="371"/>
    </location>
</feature>
<dbReference type="Gene3D" id="6.10.110.10">
    <property type="match status" value="1"/>
</dbReference>
<keyword evidence="4 7" id="KW-1133">Transmembrane helix</keyword>
<evidence type="ECO:0000256" key="2">
    <source>
        <dbReference type="ARBA" id="ARBA00007262"/>
    </source>
</evidence>
<proteinExistence type="inferred from homology"/>
<dbReference type="GO" id="GO:0016020">
    <property type="term" value="C:membrane"/>
    <property type="evidence" value="ECO:0007669"/>
    <property type="project" value="UniProtKB-SubCell"/>
</dbReference>
<sequence>MVTNTPETSHHRPCSAALSATIGGLPNEILVHILNEMAWKEKLHVAQTSRSMAAIALLNLYKNDARFEAAAGKLPYAILWGCWFGVLAAVETSLDAASSIGLDTSKMIQTPVYAKEFLEVRLNRLSKNGKPNRGNYSIAGSRNACLLHIACIRGNTAIAELLIEKGSEVDYLNESGLTALHFSRNSDVAAKPCRGPPALAHLPSSNTLEEVQQHFLFSSDHKTANRSSIMDCLSSFLFCTTSQNNTAAPKLEPSEKAIITNQPVPYSDDAAGQIVEILRTAETSGNELEHRLKQVVSTNGWTENLAKSILRGVEKILKDGAKASVALTEAADKATNTAKEFAKKNPGYTILIAGGTLIALGILIMLIPWVLDALGFGAAGPRLGSFAADWMANIARSEAGHVTKKSLYSWLQRMGMTWV</sequence>
<gene>
    <name evidence="8" type="ORF">AK830_g1585</name>
</gene>
<dbReference type="CDD" id="cd09917">
    <property type="entry name" value="F-box_SF"/>
    <property type="match status" value="1"/>
</dbReference>
<evidence type="ECO:0000256" key="4">
    <source>
        <dbReference type="ARBA" id="ARBA00022989"/>
    </source>
</evidence>
<comment type="similarity">
    <text evidence="2">Belongs to the IFI6/IFI27 family.</text>
</comment>
<organism evidence="8 9">
    <name type="scientific">Neonectria ditissima</name>
    <dbReference type="NCBI Taxonomy" id="78410"/>
    <lineage>
        <taxon>Eukaryota</taxon>
        <taxon>Fungi</taxon>
        <taxon>Dikarya</taxon>
        <taxon>Ascomycota</taxon>
        <taxon>Pezizomycotina</taxon>
        <taxon>Sordariomycetes</taxon>
        <taxon>Hypocreomycetidae</taxon>
        <taxon>Hypocreales</taxon>
        <taxon>Nectriaceae</taxon>
        <taxon>Neonectria</taxon>
    </lineage>
</organism>
<evidence type="ECO:0000256" key="5">
    <source>
        <dbReference type="ARBA" id="ARBA00023136"/>
    </source>
</evidence>
<dbReference type="InterPro" id="IPR002110">
    <property type="entry name" value="Ankyrin_rpt"/>
</dbReference>
<dbReference type="AlphaFoldDB" id="A0A0P7BE27"/>
<dbReference type="EMBL" id="LKCW01000013">
    <property type="protein sequence ID" value="KPM44933.1"/>
    <property type="molecule type" value="Genomic_DNA"/>
</dbReference>
<evidence type="ECO:0000256" key="6">
    <source>
        <dbReference type="PROSITE-ProRule" id="PRU00023"/>
    </source>
</evidence>
<keyword evidence="5 7" id="KW-0472">Membrane</keyword>
<evidence type="ECO:0000256" key="7">
    <source>
        <dbReference type="SAM" id="Phobius"/>
    </source>
</evidence>
<dbReference type="PROSITE" id="PS50088">
    <property type="entry name" value="ANK_REPEAT"/>
    <property type="match status" value="1"/>
</dbReference>
<dbReference type="PROSITE" id="PS50297">
    <property type="entry name" value="ANK_REP_REGION"/>
    <property type="match status" value="1"/>
</dbReference>
<dbReference type="InterPro" id="IPR036770">
    <property type="entry name" value="Ankyrin_rpt-contain_sf"/>
</dbReference>